<proteinExistence type="predicted"/>
<organism evidence="2 3">
    <name type="scientific">Portunus trituberculatus</name>
    <name type="common">Swimming crab</name>
    <name type="synonym">Neptunus trituberculatus</name>
    <dbReference type="NCBI Taxonomy" id="210409"/>
    <lineage>
        <taxon>Eukaryota</taxon>
        <taxon>Metazoa</taxon>
        <taxon>Ecdysozoa</taxon>
        <taxon>Arthropoda</taxon>
        <taxon>Crustacea</taxon>
        <taxon>Multicrustacea</taxon>
        <taxon>Malacostraca</taxon>
        <taxon>Eumalacostraca</taxon>
        <taxon>Eucarida</taxon>
        <taxon>Decapoda</taxon>
        <taxon>Pleocyemata</taxon>
        <taxon>Brachyura</taxon>
        <taxon>Eubrachyura</taxon>
        <taxon>Portunoidea</taxon>
        <taxon>Portunidae</taxon>
        <taxon>Portuninae</taxon>
        <taxon>Portunus</taxon>
    </lineage>
</organism>
<protein>
    <submittedName>
        <fullName evidence="2">Uncharacterized protein</fullName>
    </submittedName>
</protein>
<gene>
    <name evidence="2" type="ORF">E2C01_004933</name>
</gene>
<keyword evidence="3" id="KW-1185">Reference proteome</keyword>
<evidence type="ECO:0000313" key="2">
    <source>
        <dbReference type="EMBL" id="MPC12251.1"/>
    </source>
</evidence>
<comment type="caution">
    <text evidence="2">The sequence shown here is derived from an EMBL/GenBank/DDBJ whole genome shotgun (WGS) entry which is preliminary data.</text>
</comment>
<feature type="compositionally biased region" description="Low complexity" evidence="1">
    <location>
        <begin position="299"/>
        <end position="308"/>
    </location>
</feature>
<sequence length="350" mass="37160">MWCPAMQCSTYGLAGSGAGGGSRGRANIGGRLWEAWGGALWGVAVTWDTTLCGSVWGQEGGSKGVNTATHGACPALPRRGLVGRAATHRTGTQLVTYLTTPGTKLPTLRGSQGSPCPSPVLLWAAGPPGHSVEGGRRTRLILYLYVDREGFNVLWGVAVSCGPAHPVCWMLVSCCARVLVRLKHEPQTAWKTHVLQTDSAWVLLCAALTLAPHTPSGTSDSIPEPESANGVSLLEMREIDIHGDCPTCKVVPFIVKVSQESSSYASPPSVTKLPLNRFTNSSCNKNKVWWSGIPSIRESQSPASSPQSRPCTLTPHTRPPHRDAPVVSRGSVGFKGMHSSSASPEIHGYR</sequence>
<evidence type="ECO:0000313" key="3">
    <source>
        <dbReference type="Proteomes" id="UP000324222"/>
    </source>
</evidence>
<dbReference type="AlphaFoldDB" id="A0A5B7CTN7"/>
<name>A0A5B7CTN7_PORTR</name>
<dbReference type="EMBL" id="VSRR010000206">
    <property type="protein sequence ID" value="MPC12251.1"/>
    <property type="molecule type" value="Genomic_DNA"/>
</dbReference>
<evidence type="ECO:0000256" key="1">
    <source>
        <dbReference type="SAM" id="MobiDB-lite"/>
    </source>
</evidence>
<feature type="region of interest" description="Disordered" evidence="1">
    <location>
        <begin position="297"/>
        <end position="350"/>
    </location>
</feature>
<accession>A0A5B7CTN7</accession>
<dbReference type="Proteomes" id="UP000324222">
    <property type="component" value="Unassembled WGS sequence"/>
</dbReference>
<reference evidence="2 3" key="1">
    <citation type="submission" date="2019-05" db="EMBL/GenBank/DDBJ databases">
        <title>Another draft genome of Portunus trituberculatus and its Hox gene families provides insights of decapod evolution.</title>
        <authorList>
            <person name="Jeong J.-H."/>
            <person name="Song I."/>
            <person name="Kim S."/>
            <person name="Choi T."/>
            <person name="Kim D."/>
            <person name="Ryu S."/>
            <person name="Kim W."/>
        </authorList>
    </citation>
    <scope>NUCLEOTIDE SEQUENCE [LARGE SCALE GENOMIC DNA]</scope>
    <source>
        <tissue evidence="2">Muscle</tissue>
    </source>
</reference>